<proteinExistence type="predicted"/>
<feature type="compositionally biased region" description="Pro residues" evidence="1">
    <location>
        <begin position="79"/>
        <end position="89"/>
    </location>
</feature>
<keyword evidence="2" id="KW-0812">Transmembrane</keyword>
<feature type="region of interest" description="Disordered" evidence="1">
    <location>
        <begin position="62"/>
        <end position="103"/>
    </location>
</feature>
<feature type="compositionally biased region" description="Basic and acidic residues" evidence="1">
    <location>
        <begin position="137"/>
        <end position="156"/>
    </location>
</feature>
<reference evidence="4 5" key="1">
    <citation type="submission" date="2021-03" db="EMBL/GenBank/DDBJ databases">
        <title>Sequencing the genomes of 1000 actinobacteria strains.</title>
        <authorList>
            <person name="Klenk H.-P."/>
        </authorList>
    </citation>
    <scope>NUCLEOTIDE SEQUENCE [LARGE SCALE GENOMIC DNA]</scope>
    <source>
        <strain evidence="4 5">DSM 46670</strain>
    </source>
</reference>
<organism evidence="4 5">
    <name type="scientific">Kibdelosporangium banguiense</name>
    <dbReference type="NCBI Taxonomy" id="1365924"/>
    <lineage>
        <taxon>Bacteria</taxon>
        <taxon>Bacillati</taxon>
        <taxon>Actinomycetota</taxon>
        <taxon>Actinomycetes</taxon>
        <taxon>Pseudonocardiales</taxon>
        <taxon>Pseudonocardiaceae</taxon>
        <taxon>Kibdelosporangium</taxon>
    </lineage>
</organism>
<feature type="domain" description="Excalibur calcium-binding" evidence="3">
    <location>
        <begin position="117"/>
        <end position="153"/>
    </location>
</feature>
<sequence length="156" mass="16791">MAGRQWHWIAAGVAVLAVFAAVLLNDTTSSNVIRAHPFATTDRTPEVGRPVLAVPTVDATTVTKTTQPVAPAPQVKQTSPPPAPPPPSTTPNTRTPGIPPRTTLSFVLPEIPEIPVFFPDCETAWFFGAAPMDEDEPGYRRELDRDHDGVACESTR</sequence>
<evidence type="ECO:0000256" key="2">
    <source>
        <dbReference type="SAM" id="Phobius"/>
    </source>
</evidence>
<feature type="compositionally biased region" description="Low complexity" evidence="1">
    <location>
        <begin position="62"/>
        <end position="73"/>
    </location>
</feature>
<evidence type="ECO:0000256" key="1">
    <source>
        <dbReference type="SAM" id="MobiDB-lite"/>
    </source>
</evidence>
<keyword evidence="2" id="KW-1133">Transmembrane helix</keyword>
<name>A0ABS4TCD0_9PSEU</name>
<dbReference type="SMART" id="SM00894">
    <property type="entry name" value="Excalibur"/>
    <property type="match status" value="1"/>
</dbReference>
<dbReference type="Pfam" id="PF05901">
    <property type="entry name" value="Excalibur"/>
    <property type="match status" value="1"/>
</dbReference>
<dbReference type="InterPro" id="IPR008613">
    <property type="entry name" value="Excalibur_Ca-bd_domain"/>
</dbReference>
<comment type="caution">
    <text evidence="4">The sequence shown here is derived from an EMBL/GenBank/DDBJ whole genome shotgun (WGS) entry which is preliminary data.</text>
</comment>
<feature type="transmembrane region" description="Helical" evidence="2">
    <location>
        <begin position="6"/>
        <end position="24"/>
    </location>
</feature>
<keyword evidence="2" id="KW-0472">Membrane</keyword>
<dbReference type="EMBL" id="JAGINW010000001">
    <property type="protein sequence ID" value="MBP2321609.1"/>
    <property type="molecule type" value="Genomic_DNA"/>
</dbReference>
<accession>A0ABS4TCD0</accession>
<keyword evidence="5" id="KW-1185">Reference proteome</keyword>
<gene>
    <name evidence="4" type="ORF">JOF56_001994</name>
</gene>
<evidence type="ECO:0000313" key="4">
    <source>
        <dbReference type="EMBL" id="MBP2321609.1"/>
    </source>
</evidence>
<evidence type="ECO:0000259" key="3">
    <source>
        <dbReference type="SMART" id="SM00894"/>
    </source>
</evidence>
<feature type="region of interest" description="Disordered" evidence="1">
    <location>
        <begin position="131"/>
        <end position="156"/>
    </location>
</feature>
<protein>
    <recommendedName>
        <fullName evidence="3">Excalibur calcium-binding domain-containing protein</fullName>
    </recommendedName>
</protein>
<dbReference type="RefSeq" id="WP_209636580.1">
    <property type="nucleotide sequence ID" value="NZ_JAGINW010000001.1"/>
</dbReference>
<evidence type="ECO:0000313" key="5">
    <source>
        <dbReference type="Proteomes" id="UP001519332"/>
    </source>
</evidence>
<dbReference type="Proteomes" id="UP001519332">
    <property type="component" value="Unassembled WGS sequence"/>
</dbReference>